<evidence type="ECO:0000256" key="9">
    <source>
        <dbReference type="SAM" id="Phobius"/>
    </source>
</evidence>
<accession>A0A972NUP8</accession>
<dbReference type="GO" id="GO:0006679">
    <property type="term" value="P:glucosylceramide biosynthetic process"/>
    <property type="evidence" value="ECO:0007669"/>
    <property type="project" value="TreeGrafter"/>
</dbReference>
<evidence type="ECO:0000256" key="3">
    <source>
        <dbReference type="ARBA" id="ARBA00004991"/>
    </source>
</evidence>
<evidence type="ECO:0000256" key="1">
    <source>
        <dbReference type="ARBA" id="ARBA00004141"/>
    </source>
</evidence>
<keyword evidence="5" id="KW-0808">Transferase</keyword>
<reference evidence="10 11" key="1">
    <citation type="submission" date="2019-11" db="EMBL/GenBank/DDBJ databases">
        <title>Metabolism of dissolved organic matter in forest soils.</title>
        <authorList>
            <person name="Cyle K.T."/>
            <person name="Wilhelm R.C."/>
            <person name="Martinez C.E."/>
        </authorList>
    </citation>
    <scope>NUCLEOTIDE SEQUENCE [LARGE SCALE GENOMIC DNA]</scope>
    <source>
        <strain evidence="10 11">5N</strain>
    </source>
</reference>
<comment type="pathway">
    <text evidence="2">Lipid metabolism; sphingolipid metabolism.</text>
</comment>
<dbReference type="RefSeq" id="WP_172174526.1">
    <property type="nucleotide sequence ID" value="NZ_WOEZ01000210.1"/>
</dbReference>
<dbReference type="PANTHER" id="PTHR12726:SF0">
    <property type="entry name" value="CERAMIDE GLUCOSYLTRANSFERASE"/>
    <property type="match status" value="1"/>
</dbReference>
<evidence type="ECO:0000313" key="10">
    <source>
        <dbReference type="EMBL" id="NPT60153.1"/>
    </source>
</evidence>
<gene>
    <name evidence="10" type="ORF">GNZ13_37785</name>
</gene>
<keyword evidence="6 9" id="KW-0812">Transmembrane</keyword>
<sequence length="407" mass="44108">MTAHLLWACQWVLMTVCCFAVIYGVFAALATPVFGSERSGDAPIGVSRPVPAVSVLKPLRGAEPRLYENLATFCEQTHPCFQLLFGVSSPRDPAIAIVRRLQAAYPHVDIALAVNASVHGSNLKVSNLINMAGLARHDIIVIADSDIAVEPDYLKTVSAPLADPSVGVVTCLYRAQGVGGFWPRVGALFINEWFAPSVRVAHAGGSRRFGFGATLVLSCATLARIGGFAAIKDSLADDYWLAEHVRALGLRTVLSEVTVATDVIEPTFATLWQRETRWLRTIRSVNRPGFASLFITFTTPWLLAGALLALHFQADSGAIVHPFAATTMALTTIVGLIARVTLHARSARHSRSFWRDLPLVPLRDILLAVQWFAAAFGSNVVWRGERVPVDNRVAQPRPGIMKASDGK</sequence>
<comment type="caution">
    <text evidence="10">The sequence shown here is derived from an EMBL/GenBank/DDBJ whole genome shotgun (WGS) entry which is preliminary data.</text>
</comment>
<evidence type="ECO:0000256" key="5">
    <source>
        <dbReference type="ARBA" id="ARBA00022679"/>
    </source>
</evidence>
<evidence type="ECO:0000256" key="2">
    <source>
        <dbReference type="ARBA" id="ARBA00004760"/>
    </source>
</evidence>
<protein>
    <submittedName>
        <fullName evidence="10">Glycosyltransferase</fullName>
    </submittedName>
</protein>
<dbReference type="Pfam" id="PF13506">
    <property type="entry name" value="Glyco_transf_21"/>
    <property type="match status" value="1"/>
</dbReference>
<dbReference type="GO" id="GO:0016020">
    <property type="term" value="C:membrane"/>
    <property type="evidence" value="ECO:0007669"/>
    <property type="project" value="UniProtKB-SubCell"/>
</dbReference>
<keyword evidence="4" id="KW-0328">Glycosyltransferase</keyword>
<dbReference type="InterPro" id="IPR025993">
    <property type="entry name" value="Ceramide_glucosylTrfase"/>
</dbReference>
<dbReference type="AlphaFoldDB" id="A0A972NUP8"/>
<dbReference type="Gene3D" id="3.90.550.10">
    <property type="entry name" value="Spore Coat Polysaccharide Biosynthesis Protein SpsA, Chain A"/>
    <property type="match status" value="1"/>
</dbReference>
<dbReference type="NCBIfam" id="TIGR03472">
    <property type="entry name" value="HpnI"/>
    <property type="match status" value="1"/>
</dbReference>
<evidence type="ECO:0000256" key="8">
    <source>
        <dbReference type="ARBA" id="ARBA00023136"/>
    </source>
</evidence>
<dbReference type="CDD" id="cd02520">
    <property type="entry name" value="Glucosylceramide_synthase"/>
    <property type="match status" value="1"/>
</dbReference>
<organism evidence="10 11">
    <name type="scientific">Paraburkholderia elongata</name>
    <dbReference type="NCBI Taxonomy" id="2675747"/>
    <lineage>
        <taxon>Bacteria</taxon>
        <taxon>Pseudomonadati</taxon>
        <taxon>Pseudomonadota</taxon>
        <taxon>Betaproteobacteria</taxon>
        <taxon>Burkholderiales</taxon>
        <taxon>Burkholderiaceae</taxon>
        <taxon>Paraburkholderia</taxon>
    </lineage>
</organism>
<dbReference type="SUPFAM" id="SSF53448">
    <property type="entry name" value="Nucleotide-diphospho-sugar transferases"/>
    <property type="match status" value="1"/>
</dbReference>
<proteinExistence type="predicted"/>
<dbReference type="GO" id="GO:0008120">
    <property type="term" value="F:ceramide glucosyltransferase activity"/>
    <property type="evidence" value="ECO:0007669"/>
    <property type="project" value="TreeGrafter"/>
</dbReference>
<evidence type="ECO:0000313" key="11">
    <source>
        <dbReference type="Proteomes" id="UP000655523"/>
    </source>
</evidence>
<dbReference type="InterPro" id="IPR029044">
    <property type="entry name" value="Nucleotide-diphossugar_trans"/>
</dbReference>
<feature type="transmembrane region" description="Helical" evidence="9">
    <location>
        <begin position="290"/>
        <end position="312"/>
    </location>
</feature>
<dbReference type="PANTHER" id="PTHR12726">
    <property type="entry name" value="CERAMIDE GLUCOSYLTRANSFERASE"/>
    <property type="match status" value="1"/>
</dbReference>
<comment type="subcellular location">
    <subcellularLocation>
        <location evidence="1">Membrane</location>
        <topology evidence="1">Multi-pass membrane protein</topology>
    </subcellularLocation>
</comment>
<keyword evidence="11" id="KW-1185">Reference proteome</keyword>
<evidence type="ECO:0000256" key="4">
    <source>
        <dbReference type="ARBA" id="ARBA00022676"/>
    </source>
</evidence>
<keyword evidence="8 9" id="KW-0472">Membrane</keyword>
<dbReference type="InterPro" id="IPR017835">
    <property type="entry name" value="Hopen-assoc_HpnI"/>
</dbReference>
<feature type="transmembrane region" description="Helical" evidence="9">
    <location>
        <begin position="318"/>
        <end position="342"/>
    </location>
</feature>
<dbReference type="EMBL" id="WOEZ01000210">
    <property type="protein sequence ID" value="NPT60153.1"/>
    <property type="molecule type" value="Genomic_DNA"/>
</dbReference>
<evidence type="ECO:0000256" key="7">
    <source>
        <dbReference type="ARBA" id="ARBA00022989"/>
    </source>
</evidence>
<dbReference type="Proteomes" id="UP000655523">
    <property type="component" value="Unassembled WGS sequence"/>
</dbReference>
<feature type="transmembrane region" description="Helical" evidence="9">
    <location>
        <begin position="12"/>
        <end position="34"/>
    </location>
</feature>
<keyword evidence="7 9" id="KW-1133">Transmembrane helix</keyword>
<evidence type="ECO:0000256" key="6">
    <source>
        <dbReference type="ARBA" id="ARBA00022692"/>
    </source>
</evidence>
<name>A0A972NUP8_9BURK</name>
<comment type="pathway">
    <text evidence="3">Sphingolipid metabolism.</text>
</comment>